<reference evidence="3" key="1">
    <citation type="submission" date="2021-05" db="EMBL/GenBank/DDBJ databases">
        <authorList>
            <person name="Alioto T."/>
            <person name="Alioto T."/>
            <person name="Gomez Garrido J."/>
        </authorList>
    </citation>
    <scope>NUCLEOTIDE SEQUENCE</scope>
</reference>
<dbReference type="AlphaFoldDB" id="A0A8D9BB82"/>
<accession>A0A8D9BB82</accession>
<sequence>MKLNLTEFQIKKIKSAYKKKVSIRVQLKHDQIGAGSSSFSLTDRQIAKLNKAKGLKKGVRIDITYNQIKTGGFLPLLFAGIGALSALAGGASAIANSYNDYKHKKVEEQEVERHNKEMEKLIANTKKVTIGLGLKKRRETKSKKKSKAKRKKI</sequence>
<keyword evidence="2" id="KW-1133">Transmembrane helix</keyword>
<feature type="region of interest" description="Disordered" evidence="1">
    <location>
        <begin position="133"/>
        <end position="153"/>
    </location>
</feature>
<dbReference type="EMBL" id="HBUF01625078">
    <property type="protein sequence ID" value="CAG6781913.1"/>
    <property type="molecule type" value="Transcribed_RNA"/>
</dbReference>
<evidence type="ECO:0000256" key="2">
    <source>
        <dbReference type="SAM" id="Phobius"/>
    </source>
</evidence>
<dbReference type="EMBL" id="HBUF01402295">
    <property type="protein sequence ID" value="CAG6737201.1"/>
    <property type="molecule type" value="Transcribed_RNA"/>
</dbReference>
<name>A0A8D9BB82_9HEMI</name>
<feature type="compositionally biased region" description="Basic residues" evidence="1">
    <location>
        <begin position="134"/>
        <end position="153"/>
    </location>
</feature>
<keyword evidence="2" id="KW-0812">Transmembrane</keyword>
<evidence type="ECO:0000313" key="3">
    <source>
        <dbReference type="EMBL" id="CAG6781913.1"/>
    </source>
</evidence>
<keyword evidence="2" id="KW-0472">Membrane</keyword>
<organism evidence="3">
    <name type="scientific">Cacopsylla melanoneura</name>
    <dbReference type="NCBI Taxonomy" id="428564"/>
    <lineage>
        <taxon>Eukaryota</taxon>
        <taxon>Metazoa</taxon>
        <taxon>Ecdysozoa</taxon>
        <taxon>Arthropoda</taxon>
        <taxon>Hexapoda</taxon>
        <taxon>Insecta</taxon>
        <taxon>Pterygota</taxon>
        <taxon>Neoptera</taxon>
        <taxon>Paraneoptera</taxon>
        <taxon>Hemiptera</taxon>
        <taxon>Sternorrhyncha</taxon>
        <taxon>Psylloidea</taxon>
        <taxon>Psyllidae</taxon>
        <taxon>Psyllinae</taxon>
        <taxon>Cacopsylla</taxon>
    </lineage>
</organism>
<feature type="transmembrane region" description="Helical" evidence="2">
    <location>
        <begin position="73"/>
        <end position="95"/>
    </location>
</feature>
<protein>
    <submittedName>
        <fullName evidence="3">Uncharacterized protein</fullName>
    </submittedName>
</protein>
<proteinExistence type="predicted"/>
<dbReference type="EMBL" id="HBUF01028454">
    <property type="protein sequence ID" value="CAG6613763.1"/>
    <property type="molecule type" value="Transcribed_RNA"/>
</dbReference>
<evidence type="ECO:0000256" key="1">
    <source>
        <dbReference type="SAM" id="MobiDB-lite"/>
    </source>
</evidence>